<evidence type="ECO:0000256" key="1">
    <source>
        <dbReference type="ARBA" id="ARBA00022723"/>
    </source>
</evidence>
<comment type="caution">
    <text evidence="7">The sequence shown here is derived from an EMBL/GenBank/DDBJ whole genome shotgun (WGS) entry which is preliminary data.</text>
</comment>
<evidence type="ECO:0000259" key="6">
    <source>
        <dbReference type="PROSITE" id="PS51044"/>
    </source>
</evidence>
<dbReference type="PANTHER" id="PTHR10782">
    <property type="entry name" value="ZINC FINGER MIZ DOMAIN-CONTAINING PROTEIN"/>
    <property type="match status" value="1"/>
</dbReference>
<evidence type="ECO:0000256" key="5">
    <source>
        <dbReference type="SAM" id="MobiDB-lite"/>
    </source>
</evidence>
<feature type="compositionally biased region" description="Polar residues" evidence="5">
    <location>
        <begin position="821"/>
        <end position="830"/>
    </location>
</feature>
<dbReference type="PANTHER" id="PTHR10782:SF4">
    <property type="entry name" value="TONALLI, ISOFORM E"/>
    <property type="match status" value="1"/>
</dbReference>
<dbReference type="GO" id="GO:0016925">
    <property type="term" value="P:protein sumoylation"/>
    <property type="evidence" value="ECO:0007669"/>
    <property type="project" value="TreeGrafter"/>
</dbReference>
<dbReference type="InterPro" id="IPR004181">
    <property type="entry name" value="Znf_MIZ"/>
</dbReference>
<feature type="compositionally biased region" description="Polar residues" evidence="5">
    <location>
        <begin position="857"/>
        <end position="867"/>
    </location>
</feature>
<dbReference type="Pfam" id="PF02891">
    <property type="entry name" value="zf-MIZ"/>
    <property type="match status" value="1"/>
</dbReference>
<organism evidence="7 8">
    <name type="scientific">Saponaria officinalis</name>
    <name type="common">Common soapwort</name>
    <name type="synonym">Lychnis saponaria</name>
    <dbReference type="NCBI Taxonomy" id="3572"/>
    <lineage>
        <taxon>Eukaryota</taxon>
        <taxon>Viridiplantae</taxon>
        <taxon>Streptophyta</taxon>
        <taxon>Embryophyta</taxon>
        <taxon>Tracheophyta</taxon>
        <taxon>Spermatophyta</taxon>
        <taxon>Magnoliopsida</taxon>
        <taxon>eudicotyledons</taxon>
        <taxon>Gunneridae</taxon>
        <taxon>Pentapetalae</taxon>
        <taxon>Caryophyllales</taxon>
        <taxon>Caryophyllaceae</taxon>
        <taxon>Caryophylleae</taxon>
        <taxon>Saponaria</taxon>
    </lineage>
</organism>
<dbReference type="EMBL" id="JBDFQZ010000008">
    <property type="protein sequence ID" value="KAK9698533.1"/>
    <property type="molecule type" value="Genomic_DNA"/>
</dbReference>
<gene>
    <name evidence="7" type="ORF">RND81_08G111100</name>
</gene>
<dbReference type="GO" id="GO:0008270">
    <property type="term" value="F:zinc ion binding"/>
    <property type="evidence" value="ECO:0007669"/>
    <property type="project" value="UniProtKB-KW"/>
</dbReference>
<feature type="region of interest" description="Disordered" evidence="5">
    <location>
        <begin position="820"/>
        <end position="876"/>
    </location>
</feature>
<dbReference type="Proteomes" id="UP001443914">
    <property type="component" value="Unassembled WGS sequence"/>
</dbReference>
<feature type="compositionally biased region" description="Polar residues" evidence="5">
    <location>
        <begin position="729"/>
        <end position="773"/>
    </location>
</feature>
<feature type="region of interest" description="Disordered" evidence="5">
    <location>
        <begin position="708"/>
        <end position="775"/>
    </location>
</feature>
<keyword evidence="3" id="KW-0862">Zinc</keyword>
<accession>A0AAW1J6Q8</accession>
<dbReference type="Gene3D" id="3.30.40.10">
    <property type="entry name" value="Zinc/RING finger domain, C3HC4 (zinc finger)"/>
    <property type="match status" value="1"/>
</dbReference>
<feature type="domain" description="SP-RING-type" evidence="6">
    <location>
        <begin position="297"/>
        <end position="378"/>
    </location>
</feature>
<keyword evidence="8" id="KW-1185">Reference proteome</keyword>
<feature type="compositionally biased region" description="Basic and acidic residues" evidence="5">
    <location>
        <begin position="398"/>
        <end position="420"/>
    </location>
</feature>
<keyword evidence="1" id="KW-0479">Metal-binding</keyword>
<name>A0AAW1J6Q8_SAPOF</name>
<evidence type="ECO:0000256" key="2">
    <source>
        <dbReference type="ARBA" id="ARBA00022771"/>
    </source>
</evidence>
<sequence length="876" mass="95126">MSGSLVAQEAAVERKTGVTRQLATDVNSYRIGIVAEKLAMSAQNGDPQKFFHLCLSLARGIDYGVANNESPAQASKLTPVLKQVCSRKREFYLQSAIMVLMISVKNACKLGWFSAKDTEDLLTLADEVGNYFCTRRDSSNETSDLMPMLSSVMSRYYPMYKLGHIITSFEVKPGYGTYLMDFHITKDLLITKDERIRLLVAMKDNVETSSCIISPQQVNILLNGRPVDKRTNVNMDPGPQIPTLVNQLLKYGSNLLQAVGQFSGNYIIVVAAMSTLQTSDLPAPQDYVQPDTILSGPDSEISEGPSRISLNCPISYRRIKIPAKGHLCKHYQCFDLSNFVEINAKRPSWRCPHCNQSAGFTDLRVDRMMVKVLQEAGENVSEVTIHADGSWNVASSCGKDDSHEKTTNKQGEHEADESPGKSDGQCNVFDLTGDDCEMDTSDGHMLVDEKPVLHNLQSQSNYLNSASPSNPRSANESFQFPFSQAANGLNGAANYNIRSEALTDGGISGGLLGNPGITPVLTDAVSPSLNQQPNNFQGTNYPTSSIGLPQLSPSDNLQLQEALYRSIPRNVTRVSSAIQALPVQMPTPSSQQNVRPLMTLPAASGSSVPFQMPRPSTQQVGSTFGASAERQRHLPQAHINAFNGSSMPTPSMQHRATSQQGVGMSGTNYNSRISQTSSQSHLMQSHQTLSQPPHMMRLPQILSQPPHLMRSSQLPRSHPQPQVAAMGVGSNNNSPSSIQRVNLTSSQPSQVRQTPTLLHSQTHLSRTSSSLPLNSGVAPTAVTRTENLIDLQQAEWRPSGRMRGALTGPAYSAALNHFMSPGTTSAAQTPSPRPSENPMQAANQMIARATQMHHLPTSASGTNNQTLGMRGDGSRG</sequence>
<evidence type="ECO:0000313" key="7">
    <source>
        <dbReference type="EMBL" id="KAK9698533.1"/>
    </source>
</evidence>
<protein>
    <recommendedName>
        <fullName evidence="6">SP-RING-type domain-containing protein</fullName>
    </recommendedName>
</protein>
<evidence type="ECO:0000256" key="3">
    <source>
        <dbReference type="ARBA" id="ARBA00022833"/>
    </source>
</evidence>
<dbReference type="AlphaFoldDB" id="A0AAW1J6Q8"/>
<dbReference type="GO" id="GO:0000785">
    <property type="term" value="C:chromatin"/>
    <property type="evidence" value="ECO:0007669"/>
    <property type="project" value="TreeGrafter"/>
</dbReference>
<evidence type="ECO:0000256" key="4">
    <source>
        <dbReference type="PROSITE-ProRule" id="PRU00452"/>
    </source>
</evidence>
<dbReference type="InterPro" id="IPR013083">
    <property type="entry name" value="Znf_RING/FYVE/PHD"/>
</dbReference>
<dbReference type="CDD" id="cd16650">
    <property type="entry name" value="SP-RING_PIAS-like"/>
    <property type="match status" value="1"/>
</dbReference>
<proteinExistence type="predicted"/>
<feature type="region of interest" description="Disordered" evidence="5">
    <location>
        <begin position="395"/>
        <end position="425"/>
    </location>
</feature>
<dbReference type="GO" id="GO:0061665">
    <property type="term" value="F:SUMO ligase activity"/>
    <property type="evidence" value="ECO:0007669"/>
    <property type="project" value="TreeGrafter"/>
</dbReference>
<evidence type="ECO:0000313" key="8">
    <source>
        <dbReference type="Proteomes" id="UP001443914"/>
    </source>
</evidence>
<keyword evidence="2 4" id="KW-0863">Zinc-finger</keyword>
<reference evidence="7" key="1">
    <citation type="submission" date="2024-03" db="EMBL/GenBank/DDBJ databases">
        <title>WGS assembly of Saponaria officinalis var. Norfolk2.</title>
        <authorList>
            <person name="Jenkins J."/>
            <person name="Shu S."/>
            <person name="Grimwood J."/>
            <person name="Barry K."/>
            <person name="Goodstein D."/>
            <person name="Schmutz J."/>
            <person name="Leebens-Mack J."/>
            <person name="Osbourn A."/>
        </authorList>
    </citation>
    <scope>NUCLEOTIDE SEQUENCE [LARGE SCALE GENOMIC DNA]</scope>
    <source>
        <strain evidence="7">JIC</strain>
    </source>
</reference>
<dbReference type="PROSITE" id="PS51044">
    <property type="entry name" value="ZF_SP_RING"/>
    <property type="match status" value="1"/>
</dbReference>